<dbReference type="InterPro" id="IPR007844">
    <property type="entry name" value="AsmA"/>
</dbReference>
<reference evidence="2" key="2">
    <citation type="submission" date="2020-09" db="EMBL/GenBank/DDBJ databases">
        <authorList>
            <person name="Sun Q."/>
            <person name="Zhou Y."/>
        </authorList>
    </citation>
    <scope>NUCLEOTIDE SEQUENCE</scope>
    <source>
        <strain evidence="2">CGMCC 1.15343</strain>
    </source>
</reference>
<evidence type="ECO:0000259" key="1">
    <source>
        <dbReference type="Pfam" id="PF05170"/>
    </source>
</evidence>
<dbReference type="Proteomes" id="UP000651668">
    <property type="component" value="Unassembled WGS sequence"/>
</dbReference>
<organism evidence="2 3">
    <name type="scientific">Pedobacter quisquiliarum</name>
    <dbReference type="NCBI Taxonomy" id="1834438"/>
    <lineage>
        <taxon>Bacteria</taxon>
        <taxon>Pseudomonadati</taxon>
        <taxon>Bacteroidota</taxon>
        <taxon>Sphingobacteriia</taxon>
        <taxon>Sphingobacteriales</taxon>
        <taxon>Sphingobacteriaceae</taxon>
        <taxon>Pedobacter</taxon>
    </lineage>
</organism>
<gene>
    <name evidence="2" type="ORF">GCM10011387_20950</name>
</gene>
<dbReference type="EMBL" id="BMIL01000006">
    <property type="protein sequence ID" value="GGC67340.1"/>
    <property type="molecule type" value="Genomic_DNA"/>
</dbReference>
<name>A0A916XF11_9SPHI</name>
<dbReference type="GO" id="GO:0090313">
    <property type="term" value="P:regulation of protein targeting to membrane"/>
    <property type="evidence" value="ECO:0007669"/>
    <property type="project" value="TreeGrafter"/>
</dbReference>
<feature type="domain" description="AsmA" evidence="1">
    <location>
        <begin position="16"/>
        <end position="205"/>
    </location>
</feature>
<dbReference type="AlphaFoldDB" id="A0A916XF11"/>
<dbReference type="PANTHER" id="PTHR30441">
    <property type="entry name" value="DUF748 DOMAIN-CONTAINING PROTEIN"/>
    <property type="match status" value="1"/>
</dbReference>
<dbReference type="GO" id="GO:0005886">
    <property type="term" value="C:plasma membrane"/>
    <property type="evidence" value="ECO:0007669"/>
    <property type="project" value="TreeGrafter"/>
</dbReference>
<reference evidence="2" key="1">
    <citation type="journal article" date="2014" name="Int. J. Syst. Evol. Microbiol.">
        <title>Complete genome sequence of Corynebacterium casei LMG S-19264T (=DSM 44701T), isolated from a smear-ripened cheese.</title>
        <authorList>
            <consortium name="US DOE Joint Genome Institute (JGI-PGF)"/>
            <person name="Walter F."/>
            <person name="Albersmeier A."/>
            <person name="Kalinowski J."/>
            <person name="Ruckert C."/>
        </authorList>
    </citation>
    <scope>NUCLEOTIDE SEQUENCE</scope>
    <source>
        <strain evidence="2">CGMCC 1.15343</strain>
    </source>
</reference>
<evidence type="ECO:0000313" key="2">
    <source>
        <dbReference type="EMBL" id="GGC67340.1"/>
    </source>
</evidence>
<proteinExistence type="predicted"/>
<dbReference type="InterPro" id="IPR052894">
    <property type="entry name" value="AsmA-related"/>
</dbReference>
<dbReference type="Pfam" id="PF05170">
    <property type="entry name" value="AsmA"/>
    <property type="match status" value="1"/>
</dbReference>
<accession>A0A916XF11</accession>
<protein>
    <recommendedName>
        <fullName evidence="1">AsmA domain-containing protein</fullName>
    </recommendedName>
</protein>
<sequence length="783" mass="86566">MAVYVNANKAYILTLVTRELNKNLDGSLVIGNMEPTLLSGLPGVSLTLNNVELKDKRWNIHKHTLLQAKDIKINVNSLALFRGTVEINKIDIADASAYLYTDSTGYTNTSVFKKNKKATTAPDESTSSSTEIRKVMLQRLKLVVNNEKGNKLFQFAVDELSAKVDYPSKGWKADVDLDVLVNSLAFNTKRGSFIKNQRLKGPFNINFNADSSVIQVAENKLKIGDNDFVIGASFNTSKEPTTFSINIRADKIAWRNAAALLAPNIKKRLDQFNLKNPIDVKCAIVGNMGPGGDPLINVVADVKDNVLTTPGGTVDSCSFRGMYTNNFFEGRGLTDENSAIKLFGFKGAYEQIPFSIDTAFINNFKAPVATGVVKSKFDISKLNAIVGEDLLNFNGGQADLNLTYSADLVDLMLRKPYFTGYVNIKNADVNYKPRNLRFKNTGISLKFTGPDLFINDLRLQSGKSILLMEGSIRNFLNLYYTAPEKIVLNWEIKSPQLHLGEFLGFLNARPNVTQVKNKSKGTFGRDLNNVFNSSKVNLNLKVDKIYYKKFLATDATAQLYVSESGIQIRDTRVKHANGSINVTGNLYQTGDATRFAINAVVANANVKSLFYGFDNFGLQAIRHDNISGNLFSKVKLNGRISNRGILLPSSLNGLITFNLKNGALLNFQPLIDVGKFAFPLRDLNNITFGDLGGALDVRGEKVNIRPMKINSSVLNLDVAGIYAMNKGTNITMDVPLRNPKKDEGSSKQEKMENRMRGIVLHLVAVDGEDGKIKVKLNRNRDKN</sequence>
<evidence type="ECO:0000313" key="3">
    <source>
        <dbReference type="Proteomes" id="UP000651668"/>
    </source>
</evidence>
<comment type="caution">
    <text evidence="2">The sequence shown here is derived from an EMBL/GenBank/DDBJ whole genome shotgun (WGS) entry which is preliminary data.</text>
</comment>
<dbReference type="PANTHER" id="PTHR30441:SF8">
    <property type="entry name" value="DUF748 DOMAIN-CONTAINING PROTEIN"/>
    <property type="match status" value="1"/>
</dbReference>
<keyword evidence="3" id="KW-1185">Reference proteome</keyword>